<protein>
    <submittedName>
        <fullName evidence="2">Uncharacterized protein</fullName>
    </submittedName>
</protein>
<reference evidence="2" key="1">
    <citation type="submission" date="2021-11" db="EMBL/GenBank/DDBJ databases">
        <authorList>
            <consortium name="Genoscope - CEA"/>
            <person name="William W."/>
        </authorList>
    </citation>
    <scope>NUCLEOTIDE SEQUENCE</scope>
</reference>
<dbReference type="AlphaFoldDB" id="A0A8J2SGM1"/>
<dbReference type="EMBL" id="CAKKNE010000001">
    <property type="protein sequence ID" value="CAH0365747.1"/>
    <property type="molecule type" value="Genomic_DNA"/>
</dbReference>
<accession>A0A8J2SGM1</accession>
<feature type="region of interest" description="Disordered" evidence="1">
    <location>
        <begin position="1"/>
        <end position="30"/>
    </location>
</feature>
<organism evidence="2 3">
    <name type="scientific">Pelagomonas calceolata</name>
    <dbReference type="NCBI Taxonomy" id="35677"/>
    <lineage>
        <taxon>Eukaryota</taxon>
        <taxon>Sar</taxon>
        <taxon>Stramenopiles</taxon>
        <taxon>Ochrophyta</taxon>
        <taxon>Pelagophyceae</taxon>
        <taxon>Pelagomonadales</taxon>
        <taxon>Pelagomonadaceae</taxon>
        <taxon>Pelagomonas</taxon>
    </lineage>
</organism>
<sequence>MGKGAGKGRGKKKEPEPEDTGPPPPPPDLNNYVALSLKLMNWKFMDDSTIVTDETHLFTIKKRLEAKHGRMKQLVICKDSYAERNELRDDMKTLKEYGILGAQKPNEPAPITLFYEFKPLDHDNPLLYNMEAD</sequence>
<evidence type="ECO:0000313" key="2">
    <source>
        <dbReference type="EMBL" id="CAH0365747.1"/>
    </source>
</evidence>
<gene>
    <name evidence="2" type="ORF">PECAL_1P22000</name>
</gene>
<keyword evidence="3" id="KW-1185">Reference proteome</keyword>
<evidence type="ECO:0000313" key="3">
    <source>
        <dbReference type="Proteomes" id="UP000789595"/>
    </source>
</evidence>
<comment type="caution">
    <text evidence="2">The sequence shown here is derived from an EMBL/GenBank/DDBJ whole genome shotgun (WGS) entry which is preliminary data.</text>
</comment>
<dbReference type="Proteomes" id="UP000789595">
    <property type="component" value="Unassembled WGS sequence"/>
</dbReference>
<evidence type="ECO:0000256" key="1">
    <source>
        <dbReference type="SAM" id="MobiDB-lite"/>
    </source>
</evidence>
<feature type="compositionally biased region" description="Basic residues" evidence="1">
    <location>
        <begin position="1"/>
        <end position="12"/>
    </location>
</feature>
<name>A0A8J2SGM1_9STRA</name>
<proteinExistence type="predicted"/>
<dbReference type="OrthoDB" id="10249887at2759"/>